<dbReference type="OrthoDB" id="1736701at2759"/>
<dbReference type="InterPro" id="IPR007321">
    <property type="entry name" value="Transposase_28"/>
</dbReference>
<reference evidence="5" key="1">
    <citation type="submission" date="2016-04" db="EMBL/GenBank/DDBJ databases">
        <title>Cephalotus genome sequencing.</title>
        <authorList>
            <person name="Fukushima K."/>
            <person name="Hasebe M."/>
            <person name="Fang X."/>
        </authorList>
    </citation>
    <scope>NUCLEOTIDE SEQUENCE [LARGE SCALE GENOMIC DNA]</scope>
    <source>
        <strain evidence="5">cv. St1</strain>
    </source>
</reference>
<evidence type="ECO:0000259" key="3">
    <source>
        <dbReference type="Pfam" id="PF04195"/>
    </source>
</evidence>
<evidence type="ECO:0000313" key="4">
    <source>
        <dbReference type="EMBL" id="GAV85726.1"/>
    </source>
</evidence>
<feature type="compositionally biased region" description="Acidic residues" evidence="1">
    <location>
        <begin position="257"/>
        <end position="268"/>
    </location>
</feature>
<evidence type="ECO:0000256" key="1">
    <source>
        <dbReference type="SAM" id="MobiDB-lite"/>
    </source>
</evidence>
<dbReference type="Proteomes" id="UP000187406">
    <property type="component" value="Unassembled WGS sequence"/>
</dbReference>
<dbReference type="PANTHER" id="PTHR31099">
    <property type="entry name" value="OS06G0165300 PROTEIN"/>
    <property type="match status" value="1"/>
</dbReference>
<feature type="region of interest" description="Disordered" evidence="1">
    <location>
        <begin position="250"/>
        <end position="279"/>
    </location>
</feature>
<dbReference type="EMBL" id="BDDD01003655">
    <property type="protein sequence ID" value="GAV85726.1"/>
    <property type="molecule type" value="Genomic_DNA"/>
</dbReference>
<organism evidence="4 5">
    <name type="scientific">Cephalotus follicularis</name>
    <name type="common">Albany pitcher plant</name>
    <dbReference type="NCBI Taxonomy" id="3775"/>
    <lineage>
        <taxon>Eukaryota</taxon>
        <taxon>Viridiplantae</taxon>
        <taxon>Streptophyta</taxon>
        <taxon>Embryophyta</taxon>
        <taxon>Tracheophyta</taxon>
        <taxon>Spermatophyta</taxon>
        <taxon>Magnoliopsida</taxon>
        <taxon>eudicotyledons</taxon>
        <taxon>Gunneridae</taxon>
        <taxon>Pentapetalae</taxon>
        <taxon>rosids</taxon>
        <taxon>fabids</taxon>
        <taxon>Oxalidales</taxon>
        <taxon>Cephalotaceae</taxon>
        <taxon>Cephalotus</taxon>
    </lineage>
</organism>
<comment type="caution">
    <text evidence="4">The sequence shown here is derived from an EMBL/GenBank/DDBJ whole genome shotgun (WGS) entry which is preliminary data.</text>
</comment>
<accession>A0A1Q3CZQ7</accession>
<protein>
    <recommendedName>
        <fullName evidence="3">Transposase (putative) gypsy type domain-containing protein</fullName>
    </recommendedName>
</protein>
<dbReference type="InParanoid" id="A0A1Q3CZQ7"/>
<keyword evidence="5" id="KW-1185">Reference proteome</keyword>
<feature type="domain" description="Transposase (putative) gypsy type" evidence="3">
    <location>
        <begin position="82"/>
        <end position="147"/>
    </location>
</feature>
<keyword evidence="2" id="KW-0812">Transmembrane</keyword>
<gene>
    <name evidence="4" type="ORF">CFOL_v3_29160</name>
</gene>
<dbReference type="PANTHER" id="PTHR31099:SF28">
    <property type="entry name" value="F5J5.12"/>
    <property type="match status" value="1"/>
</dbReference>
<dbReference type="Pfam" id="PF04195">
    <property type="entry name" value="Transposase_28"/>
    <property type="match status" value="1"/>
</dbReference>
<sequence>MVVPIAERPLGVEGSLGAAVGDPAAPIAGANPPPSENCFDVSTLSRVEVKKLSERYSFPHGLTYCLPSDPRMVTMSREGLFVIFEGALSHGLRVPIPSFAISVLENFSLHPSLLQPQSWSFITGFLVKCIESDVDATVNLFKEFHVLSATPKKSGYFFKSHSRVKKLLLNPTKSIKNWRKRYFFIKDFEGFTASPWCDYLDTTSLNRRSRLTPAEKVSFNKLLDLEPKDVNFTVREDRLLQAGLSMVLGQGSRSDGAEMDISEGEGDQDSPLPPVSEENCTKPLSPPLLSLALFSFFLYFETLTLIFMSSFSYGSSL</sequence>
<feature type="transmembrane region" description="Helical" evidence="2">
    <location>
        <begin position="288"/>
        <end position="308"/>
    </location>
</feature>
<evidence type="ECO:0000256" key="2">
    <source>
        <dbReference type="SAM" id="Phobius"/>
    </source>
</evidence>
<dbReference type="AlphaFoldDB" id="A0A1Q3CZQ7"/>
<evidence type="ECO:0000313" key="5">
    <source>
        <dbReference type="Proteomes" id="UP000187406"/>
    </source>
</evidence>
<keyword evidence="2" id="KW-0472">Membrane</keyword>
<name>A0A1Q3CZQ7_CEPFO</name>
<keyword evidence="2" id="KW-1133">Transmembrane helix</keyword>
<proteinExistence type="predicted"/>
<dbReference type="STRING" id="3775.A0A1Q3CZQ7"/>